<dbReference type="InterPro" id="IPR036291">
    <property type="entry name" value="NAD(P)-bd_dom_sf"/>
</dbReference>
<dbReference type="Proteomes" id="UP000291469">
    <property type="component" value="Chromosome"/>
</dbReference>
<dbReference type="Gene3D" id="3.40.50.720">
    <property type="entry name" value="NAD(P)-binding Rossmann-like Domain"/>
    <property type="match status" value="1"/>
</dbReference>
<dbReference type="InterPro" id="IPR002347">
    <property type="entry name" value="SDR_fam"/>
</dbReference>
<organism evidence="4 5">
    <name type="scientific">Egibacter rhizosphaerae</name>
    <dbReference type="NCBI Taxonomy" id="1670831"/>
    <lineage>
        <taxon>Bacteria</taxon>
        <taxon>Bacillati</taxon>
        <taxon>Actinomycetota</taxon>
        <taxon>Nitriliruptoria</taxon>
        <taxon>Egibacterales</taxon>
        <taxon>Egibacteraceae</taxon>
        <taxon>Egibacter</taxon>
    </lineage>
</organism>
<dbReference type="GO" id="GO:0016491">
    <property type="term" value="F:oxidoreductase activity"/>
    <property type="evidence" value="ECO:0007669"/>
    <property type="project" value="UniProtKB-KW"/>
</dbReference>
<dbReference type="RefSeq" id="WP_131155505.1">
    <property type="nucleotide sequence ID" value="NZ_CP036402.1"/>
</dbReference>
<protein>
    <submittedName>
        <fullName evidence="4">SDR family oxidoreductase</fullName>
    </submittedName>
</protein>
<reference evidence="4 5" key="1">
    <citation type="submission" date="2019-01" db="EMBL/GenBank/DDBJ databases">
        <title>Egibacter rhizosphaerae EGI 80759T.</title>
        <authorList>
            <person name="Chen D.-D."/>
            <person name="Tian Y."/>
            <person name="Jiao J.-Y."/>
            <person name="Zhang X.-T."/>
            <person name="Zhang Y.-G."/>
            <person name="Zhang Y."/>
            <person name="Xiao M."/>
            <person name="Shu W.-S."/>
            <person name="Li W.-J."/>
        </authorList>
    </citation>
    <scope>NUCLEOTIDE SEQUENCE [LARGE SCALE GENOMIC DNA]</scope>
    <source>
        <strain evidence="4 5">EGI 80759</strain>
    </source>
</reference>
<sequence>MSEPAPHTPPPNPSDLLDLSGRVALVTGGTRNIGRQMAELFASCGAAVGVVGQSDAEARDATVAGIETRGGRAAGVLADIADPQEVTRACDEVETALGPVDILVNSAAIRPHGAIEELTVDEWDHVMALNLRAPFLFGQLLLPGMKERGWGRIINVGGLTAIWGKPHRAHVAASKGGVMGLTIALAAESAEQGVTVNCIVPGVIDTERHTPEWYPDLDDFYQRRISRIPMARLGGPDEVASVALFLVSEMSSYMTGQTLYVAGGSYPMVRGA</sequence>
<dbReference type="InterPro" id="IPR050259">
    <property type="entry name" value="SDR"/>
</dbReference>
<evidence type="ECO:0000256" key="2">
    <source>
        <dbReference type="ARBA" id="ARBA00023002"/>
    </source>
</evidence>
<dbReference type="SUPFAM" id="SSF51735">
    <property type="entry name" value="NAD(P)-binding Rossmann-fold domains"/>
    <property type="match status" value="1"/>
</dbReference>
<comment type="similarity">
    <text evidence="1">Belongs to the short-chain dehydrogenases/reductases (SDR) family.</text>
</comment>
<feature type="domain" description="Ketoreductase" evidence="3">
    <location>
        <begin position="22"/>
        <end position="213"/>
    </location>
</feature>
<keyword evidence="2" id="KW-0560">Oxidoreductase</keyword>
<gene>
    <name evidence="4" type="ORF">ER308_13675</name>
</gene>
<dbReference type="PANTHER" id="PTHR42879">
    <property type="entry name" value="3-OXOACYL-(ACYL-CARRIER-PROTEIN) REDUCTASE"/>
    <property type="match status" value="1"/>
</dbReference>
<evidence type="ECO:0000313" key="5">
    <source>
        <dbReference type="Proteomes" id="UP000291469"/>
    </source>
</evidence>
<dbReference type="PRINTS" id="PR00081">
    <property type="entry name" value="GDHRDH"/>
</dbReference>
<dbReference type="OrthoDB" id="9789398at2"/>
<dbReference type="InterPro" id="IPR057326">
    <property type="entry name" value="KR_dom"/>
</dbReference>
<evidence type="ECO:0000259" key="3">
    <source>
        <dbReference type="SMART" id="SM00822"/>
    </source>
</evidence>
<dbReference type="Pfam" id="PF13561">
    <property type="entry name" value="adh_short_C2"/>
    <property type="match status" value="1"/>
</dbReference>
<evidence type="ECO:0000313" key="4">
    <source>
        <dbReference type="EMBL" id="QBI20509.1"/>
    </source>
</evidence>
<dbReference type="KEGG" id="erz:ER308_13675"/>
<proteinExistence type="inferred from homology"/>
<dbReference type="AlphaFoldDB" id="A0A411YHC3"/>
<accession>A0A411YHC3</accession>
<name>A0A411YHC3_9ACTN</name>
<dbReference type="FunFam" id="3.40.50.720:FF:000084">
    <property type="entry name" value="Short-chain dehydrogenase reductase"/>
    <property type="match status" value="1"/>
</dbReference>
<keyword evidence="5" id="KW-1185">Reference proteome</keyword>
<dbReference type="PANTHER" id="PTHR42879:SF2">
    <property type="entry name" value="3-OXOACYL-[ACYL-CARRIER-PROTEIN] REDUCTASE FABG"/>
    <property type="match status" value="1"/>
</dbReference>
<dbReference type="CDD" id="cd05233">
    <property type="entry name" value="SDR_c"/>
    <property type="match status" value="1"/>
</dbReference>
<dbReference type="EMBL" id="CP036402">
    <property type="protein sequence ID" value="QBI20509.1"/>
    <property type="molecule type" value="Genomic_DNA"/>
</dbReference>
<dbReference type="SMART" id="SM00822">
    <property type="entry name" value="PKS_KR"/>
    <property type="match status" value="1"/>
</dbReference>
<dbReference type="PRINTS" id="PR00080">
    <property type="entry name" value="SDRFAMILY"/>
</dbReference>
<evidence type="ECO:0000256" key="1">
    <source>
        <dbReference type="ARBA" id="ARBA00006484"/>
    </source>
</evidence>